<dbReference type="eggNOG" id="COG0393">
    <property type="taxonomic scope" value="Bacteria"/>
</dbReference>
<dbReference type="InParanoid" id="S0EZ72"/>
<name>S0EZ72_CHTCT</name>
<dbReference type="STRING" id="454171.CP488_01872"/>
<evidence type="ECO:0000313" key="3">
    <source>
        <dbReference type="Proteomes" id="UP000014227"/>
    </source>
</evidence>
<organism evidence="2 3">
    <name type="scientific">Chthonomonas calidirosea (strain DSM 23976 / ICMP 18418 / T49)</name>
    <dbReference type="NCBI Taxonomy" id="1303518"/>
    <lineage>
        <taxon>Bacteria</taxon>
        <taxon>Bacillati</taxon>
        <taxon>Armatimonadota</taxon>
        <taxon>Chthonomonadia</taxon>
        <taxon>Chthonomonadales</taxon>
        <taxon>Chthonomonadaceae</taxon>
        <taxon>Chthonomonas</taxon>
    </lineage>
</organism>
<dbReference type="SUPFAM" id="SSF117782">
    <property type="entry name" value="YbjQ-like"/>
    <property type="match status" value="2"/>
</dbReference>
<gene>
    <name evidence="2" type="ORF">CCALI_02221</name>
</gene>
<evidence type="ECO:0000256" key="1">
    <source>
        <dbReference type="ARBA" id="ARBA00010751"/>
    </source>
</evidence>
<protein>
    <submittedName>
        <fullName evidence="2">Uncharacterized conserved protein</fullName>
    </submittedName>
</protein>
<proteinExistence type="inferred from homology"/>
<dbReference type="KEGG" id="ccz:CCALI_02221"/>
<dbReference type="OrthoDB" id="3289343at2"/>
<reference evidence="3" key="1">
    <citation type="submission" date="2013-03" db="EMBL/GenBank/DDBJ databases">
        <title>Genome sequence of Chthonomonas calidirosea, the first sequenced genome from the Armatimonadetes phylum (formally candidate division OP10).</title>
        <authorList>
            <person name="Lee K.C.Y."/>
            <person name="Morgan X.C."/>
            <person name="Dunfield P.F."/>
            <person name="Tamas I."/>
            <person name="Houghton K.M."/>
            <person name="Vyssotski M."/>
            <person name="Ryan J.L.J."/>
            <person name="Lagutin K."/>
            <person name="McDonald I.R."/>
            <person name="Stott M.B."/>
        </authorList>
    </citation>
    <scope>NUCLEOTIDE SEQUENCE [LARGE SCALE GENOMIC DNA]</scope>
    <source>
        <strain evidence="3">DSM 23976 / ICMP 18418 / T49</strain>
    </source>
</reference>
<evidence type="ECO:0000313" key="2">
    <source>
        <dbReference type="EMBL" id="CCW36028.1"/>
    </source>
</evidence>
<dbReference type="HOGENOM" id="CLU_074779_0_0_0"/>
<dbReference type="RefSeq" id="WP_016483549.1">
    <property type="nucleotide sequence ID" value="NC_021487.1"/>
</dbReference>
<dbReference type="AlphaFoldDB" id="S0EZ72"/>
<dbReference type="Proteomes" id="UP000014227">
    <property type="component" value="Chromosome I"/>
</dbReference>
<keyword evidence="3" id="KW-1185">Reference proteome</keyword>
<dbReference type="InterPro" id="IPR035439">
    <property type="entry name" value="UPF0145_dom_sf"/>
</dbReference>
<sequence length="314" mass="34523">MRFFNLGQPGQPDDPNAAQRKQESLRSLAGGGLPLNAVERLREQATTIANAHRGFSSTLSINEQLLLRGIGVEVLGQVMGSSIYQIGFQYLPSWSGNSMELTALSEAYYAARHLALNRMQQEAALLGAHGVVGMQIVRRALENSVLEFLAFGTAIKEPIRTYHQPGNLPFVSDLSGHDYYTLHQAGFRPVGFAFGCCVFCQVATWRTQMASSPFGTGWMNQELTDFTQSLYQARERAMERMVHEALAVQATGVIGSDIEVHHDFIAGDQYRNPAVIHYFTALGTAIAPYPAPDITPQIDLQLMMTDTAQQLRGG</sequence>
<dbReference type="EMBL" id="HF951689">
    <property type="protein sequence ID" value="CCW36028.1"/>
    <property type="molecule type" value="Genomic_DNA"/>
</dbReference>
<dbReference type="InterPro" id="IPR002765">
    <property type="entry name" value="UPF0145_YbjQ-like"/>
</dbReference>
<comment type="similarity">
    <text evidence="1">Belongs to the UPF0145 family.</text>
</comment>
<dbReference type="PANTHER" id="PTHR34068">
    <property type="entry name" value="UPF0145 PROTEIN YBJQ"/>
    <property type="match status" value="1"/>
</dbReference>
<dbReference type="Gene3D" id="3.30.110.70">
    <property type="entry name" value="Hypothetical protein apc22750. Chain B"/>
    <property type="match status" value="2"/>
</dbReference>
<dbReference type="Pfam" id="PF01906">
    <property type="entry name" value="YbjQ_1"/>
    <property type="match status" value="2"/>
</dbReference>
<dbReference type="PANTHER" id="PTHR34068:SF2">
    <property type="entry name" value="UPF0145 PROTEIN SCO3412"/>
    <property type="match status" value="1"/>
</dbReference>
<accession>S0EZ72</accession>
<dbReference type="PATRIC" id="fig|1303518.3.peg.2308"/>